<dbReference type="AlphaFoldDB" id="A0A7W4IJC7"/>
<dbReference type="EMBL" id="JABEQN010000005">
    <property type="protein sequence ID" value="MBB2193232.1"/>
    <property type="molecule type" value="Genomic_DNA"/>
</dbReference>
<organism evidence="1 4">
    <name type="scientific">Gluconacetobacter dulcium</name>
    <dbReference type="NCBI Taxonomy" id="2729096"/>
    <lineage>
        <taxon>Bacteria</taxon>
        <taxon>Pseudomonadati</taxon>
        <taxon>Pseudomonadota</taxon>
        <taxon>Alphaproteobacteria</taxon>
        <taxon>Acetobacterales</taxon>
        <taxon>Acetobacteraceae</taxon>
        <taxon>Gluconacetobacter</taxon>
    </lineage>
</organism>
<dbReference type="InterPro" id="IPR036206">
    <property type="entry name" value="ThiamineP_synth_sf"/>
</dbReference>
<comment type="caution">
    <text evidence="1">The sequence shown here is derived from an EMBL/GenBank/DDBJ whole genome shotgun (WGS) entry which is preliminary data.</text>
</comment>
<evidence type="ECO:0000313" key="4">
    <source>
        <dbReference type="Proteomes" id="UP000561077"/>
    </source>
</evidence>
<dbReference type="RefSeq" id="WP_182973230.1">
    <property type="nucleotide sequence ID" value="NZ_JABEQN010000005.1"/>
</dbReference>
<dbReference type="SUPFAM" id="SSF51391">
    <property type="entry name" value="Thiamin phosphate synthase"/>
    <property type="match status" value="1"/>
</dbReference>
<dbReference type="Proteomes" id="UP000540490">
    <property type="component" value="Unassembled WGS sequence"/>
</dbReference>
<sequence>MIPPDFIFMLTRHDRTVENAADLVETVRTAGVRHIGFKDIGLPFAGLQVLARAIRQAGARIYLEVVSRDRESELRAVRAGIALGVDYLLGGTHVDDVLRLLDGTAIRYYPFPGRINGHPSVLEGTEAEIVRSAVALAARPGVHGLDLLAYRFAGDVPALMRRVCRAVADKPVIVAGSLDRAERIRAAALAGAAGFTVGTAAFDGAFPASADLAGQIGCIQTILSTTILSKA</sequence>
<evidence type="ECO:0000313" key="1">
    <source>
        <dbReference type="EMBL" id="MBB2163906.1"/>
    </source>
</evidence>
<protein>
    <submittedName>
        <fullName evidence="1">4-hydroxythreonine-4-phosphate dehydrogenase</fullName>
    </submittedName>
</protein>
<proteinExistence type="predicted"/>
<name>A0A7W4IJC7_9PROT</name>
<evidence type="ECO:0000313" key="2">
    <source>
        <dbReference type="EMBL" id="MBB2193232.1"/>
    </source>
</evidence>
<dbReference type="Proteomes" id="UP000561077">
    <property type="component" value="Unassembled WGS sequence"/>
</dbReference>
<gene>
    <name evidence="2" type="ORF">HLH25_06180</name>
    <name evidence="1" type="ORF">HLH26_05025</name>
</gene>
<evidence type="ECO:0000313" key="3">
    <source>
        <dbReference type="Proteomes" id="UP000540490"/>
    </source>
</evidence>
<dbReference type="EMBL" id="JABEQO010000004">
    <property type="protein sequence ID" value="MBB2163906.1"/>
    <property type="molecule type" value="Genomic_DNA"/>
</dbReference>
<accession>A0A7W4IJC7</accession>
<reference evidence="3 4" key="1">
    <citation type="submission" date="2020-04" db="EMBL/GenBank/DDBJ databases">
        <title>Description of novel Gluconacetobacter.</title>
        <authorList>
            <person name="Sombolestani A."/>
        </authorList>
    </citation>
    <scope>NUCLEOTIDE SEQUENCE [LARGE SCALE GENOMIC DNA]</scope>
    <source>
        <strain evidence="2 3">LMG 1728</strain>
        <strain evidence="1 4">LMG 1731</strain>
    </source>
</reference>
<keyword evidence="3" id="KW-1185">Reference proteome</keyword>